<dbReference type="PROSITE" id="PS00113">
    <property type="entry name" value="ADENYLATE_KINASE"/>
    <property type="match status" value="1"/>
</dbReference>
<dbReference type="GO" id="GO:0005759">
    <property type="term" value="C:mitochondrial matrix"/>
    <property type="evidence" value="ECO:0007669"/>
    <property type="project" value="UniProtKB-SubCell"/>
</dbReference>
<protein>
    <recommendedName>
        <fullName evidence="7">GTP:AMP phosphotransferase, mitochondrial</fullName>
        <ecNumber evidence="7">2.7.4.10</ecNumber>
    </recommendedName>
    <alternativeName>
        <fullName evidence="7">Adenylate kinase 3</fullName>
        <shortName evidence="7">AK 3</shortName>
    </alternativeName>
</protein>
<sequence>MTFAKLTRPLRLLLIAPPGGGKGTISSKLLKQHPEITSLSSGDLLRQEIKNQTSIGSQATSLMQSGKLLPDQLVSDLVIKELKTQNLLQGEKSWLLDGFPRTLAQAQILDSDLYKESSQINMVIELKVPHSVILDRIENRWVHIPSGRIYNLTYSPPKVPGLDDVTGEPLSKRPDDNVEVFKQRLEQYEKTVGPLREFYGKQGVLNYIAGDSSDIIFPKVQKLIEECFGPDGKY</sequence>
<dbReference type="HAMAP" id="MF_03169">
    <property type="entry name" value="Adenylate_kinase_AK3"/>
    <property type="match status" value="1"/>
</dbReference>
<dbReference type="InterPro" id="IPR027417">
    <property type="entry name" value="P-loop_NTPase"/>
</dbReference>
<gene>
    <name evidence="7" type="primary">ADK2</name>
    <name evidence="9" type="ORF">WICPIJ_000869</name>
</gene>
<dbReference type="PANTHER" id="PTHR23359">
    <property type="entry name" value="NUCLEOTIDE KINASE"/>
    <property type="match status" value="1"/>
</dbReference>
<feature type="domain" description="Adenylate kinase active site lid" evidence="8">
    <location>
        <begin position="140"/>
        <end position="175"/>
    </location>
</feature>
<dbReference type="GO" id="GO:0046899">
    <property type="term" value="F:nucleoside triphosphate adenylate kinase activity"/>
    <property type="evidence" value="ECO:0007669"/>
    <property type="project" value="UniProtKB-UniRule"/>
</dbReference>
<dbReference type="InterPro" id="IPR028586">
    <property type="entry name" value="AK3/Ak4_mitochondrial"/>
</dbReference>
<comment type="similarity">
    <text evidence="7">Belongs to the adenylate kinase family. AK3 subfamily.</text>
</comment>
<dbReference type="EC" id="2.7.4.10" evidence="7"/>
<evidence type="ECO:0000313" key="9">
    <source>
        <dbReference type="EMBL" id="KAH3688146.1"/>
    </source>
</evidence>
<evidence type="ECO:0000256" key="2">
    <source>
        <dbReference type="ARBA" id="ARBA00022679"/>
    </source>
</evidence>
<dbReference type="GO" id="GO:0006172">
    <property type="term" value="P:ADP biosynthetic process"/>
    <property type="evidence" value="ECO:0007669"/>
    <property type="project" value="UniProtKB-UniRule"/>
</dbReference>
<keyword evidence="5 7" id="KW-0496">Mitochondrion</keyword>
<dbReference type="FunFam" id="3.40.50.300:FF:000106">
    <property type="entry name" value="Adenylate kinase mitochondrial"/>
    <property type="match status" value="1"/>
</dbReference>
<dbReference type="InterPro" id="IPR033690">
    <property type="entry name" value="Adenylat_kinase_CS"/>
</dbReference>
<feature type="region of interest" description="LID" evidence="7">
    <location>
        <begin position="139"/>
        <end position="176"/>
    </location>
</feature>
<dbReference type="Pfam" id="PF05191">
    <property type="entry name" value="ADK_lid"/>
    <property type="match status" value="1"/>
</dbReference>
<feature type="binding site" evidence="7">
    <location>
        <position position="46"/>
    </location>
    <ligand>
        <name>AMP</name>
        <dbReference type="ChEBI" id="CHEBI:456215"/>
    </ligand>
</feature>
<dbReference type="Proteomes" id="UP000774326">
    <property type="component" value="Unassembled WGS sequence"/>
</dbReference>
<feature type="region of interest" description="NMPbind" evidence="7">
    <location>
        <begin position="40"/>
        <end position="69"/>
    </location>
</feature>
<feature type="binding site" evidence="7">
    <location>
        <begin position="149"/>
        <end position="150"/>
    </location>
    <ligand>
        <name>GTP</name>
        <dbReference type="ChEBI" id="CHEBI:37565"/>
    </ligand>
</feature>
<dbReference type="Gene3D" id="3.40.50.300">
    <property type="entry name" value="P-loop containing nucleotide triphosphate hydrolases"/>
    <property type="match status" value="1"/>
</dbReference>
<proteinExistence type="inferred from homology"/>
<evidence type="ECO:0000256" key="6">
    <source>
        <dbReference type="ARBA" id="ARBA00023134"/>
    </source>
</evidence>
<dbReference type="SUPFAM" id="SSF52540">
    <property type="entry name" value="P-loop containing nucleoside triphosphate hydrolases"/>
    <property type="match status" value="1"/>
</dbReference>
<dbReference type="InterPro" id="IPR007862">
    <property type="entry name" value="Adenylate_kinase_lid-dom"/>
</dbReference>
<dbReference type="GO" id="GO:0005524">
    <property type="term" value="F:ATP binding"/>
    <property type="evidence" value="ECO:0007669"/>
    <property type="project" value="InterPro"/>
</dbReference>
<feature type="binding site" evidence="7">
    <location>
        <begin position="98"/>
        <end position="101"/>
    </location>
    <ligand>
        <name>AMP</name>
        <dbReference type="ChEBI" id="CHEBI:456215"/>
    </ligand>
</feature>
<dbReference type="GO" id="GO:0046033">
    <property type="term" value="P:AMP metabolic process"/>
    <property type="evidence" value="ECO:0007669"/>
    <property type="project" value="UniProtKB-UniRule"/>
</dbReference>
<feature type="binding site" evidence="7">
    <location>
        <position position="184"/>
    </location>
    <ligand>
        <name>AMP</name>
        <dbReference type="ChEBI" id="CHEBI:456215"/>
    </ligand>
</feature>
<feature type="binding site" evidence="7">
    <location>
        <position position="41"/>
    </location>
    <ligand>
        <name>AMP</name>
        <dbReference type="ChEBI" id="CHEBI:456215"/>
    </ligand>
</feature>
<keyword evidence="6 7" id="KW-0342">GTP-binding</keyword>
<evidence type="ECO:0000256" key="4">
    <source>
        <dbReference type="ARBA" id="ARBA00022777"/>
    </source>
</evidence>
<comment type="catalytic activity">
    <reaction evidence="7">
        <text>a ribonucleoside 5'-triphosphate + AMP = a ribonucleoside 5'-diphosphate + ADP</text>
        <dbReference type="Rhea" id="RHEA:13749"/>
        <dbReference type="ChEBI" id="CHEBI:57930"/>
        <dbReference type="ChEBI" id="CHEBI:61557"/>
        <dbReference type="ChEBI" id="CHEBI:456215"/>
        <dbReference type="ChEBI" id="CHEBI:456216"/>
        <dbReference type="EC" id="2.7.4.10"/>
    </reaction>
</comment>
<dbReference type="PRINTS" id="PR00094">
    <property type="entry name" value="ADENYLTKNASE"/>
</dbReference>
<keyword evidence="10" id="KW-1185">Reference proteome</keyword>
<comment type="caution">
    <text evidence="9">The sequence shown here is derived from an EMBL/GenBank/DDBJ whole genome shotgun (WGS) entry which is preliminary data.</text>
</comment>
<feature type="binding site" evidence="7">
    <location>
        <begin position="19"/>
        <end position="24"/>
    </location>
    <ligand>
        <name>GTP</name>
        <dbReference type="ChEBI" id="CHEBI:37565"/>
    </ligand>
</feature>
<dbReference type="AlphaFoldDB" id="A0A9P8TRZ7"/>
<dbReference type="EMBL" id="JAEUBG010000513">
    <property type="protein sequence ID" value="KAH3688146.1"/>
    <property type="molecule type" value="Genomic_DNA"/>
</dbReference>
<keyword evidence="3 7" id="KW-0547">Nucleotide-binding</keyword>
<dbReference type="Pfam" id="PF00406">
    <property type="entry name" value="ADK"/>
    <property type="match status" value="1"/>
</dbReference>
<dbReference type="GO" id="GO:0005525">
    <property type="term" value="F:GTP binding"/>
    <property type="evidence" value="ECO:0007669"/>
    <property type="project" value="UniProtKB-KW"/>
</dbReference>
<dbReference type="GO" id="GO:0046041">
    <property type="term" value="P:ITP metabolic process"/>
    <property type="evidence" value="ECO:0007669"/>
    <property type="project" value="UniProtKB-UniRule"/>
</dbReference>
<feature type="binding site" evidence="7">
    <location>
        <position position="213"/>
    </location>
    <ligand>
        <name>GTP</name>
        <dbReference type="ChEBI" id="CHEBI:37565"/>
    </ligand>
</feature>
<name>A0A9P8TRZ7_WICPI</name>
<organism evidence="9 10">
    <name type="scientific">Wickerhamomyces pijperi</name>
    <name type="common">Yeast</name>
    <name type="synonym">Pichia pijperi</name>
    <dbReference type="NCBI Taxonomy" id="599730"/>
    <lineage>
        <taxon>Eukaryota</taxon>
        <taxon>Fungi</taxon>
        <taxon>Dikarya</taxon>
        <taxon>Ascomycota</taxon>
        <taxon>Saccharomycotina</taxon>
        <taxon>Saccharomycetes</taxon>
        <taxon>Phaffomycetales</taxon>
        <taxon>Wickerhamomycetaceae</taxon>
        <taxon>Wickerhamomyces</taxon>
    </lineage>
</organism>
<keyword evidence="2 7" id="KW-0808">Transferase</keyword>
<reference evidence="9" key="2">
    <citation type="submission" date="2021-01" db="EMBL/GenBank/DDBJ databases">
        <authorList>
            <person name="Schikora-Tamarit M.A."/>
        </authorList>
    </citation>
    <scope>NUCLEOTIDE SEQUENCE</scope>
    <source>
        <strain evidence="9">CBS2887</strain>
    </source>
</reference>
<dbReference type="InterPro" id="IPR000850">
    <property type="entry name" value="Adenylat/UMP-CMP_kin"/>
</dbReference>
<evidence type="ECO:0000256" key="3">
    <source>
        <dbReference type="ARBA" id="ARBA00022741"/>
    </source>
</evidence>
<accession>A0A9P8TRZ7</accession>
<feature type="binding site" evidence="7">
    <location>
        <position position="105"/>
    </location>
    <ligand>
        <name>AMP</name>
        <dbReference type="ChEBI" id="CHEBI:456215"/>
    </ligand>
</feature>
<comment type="function">
    <text evidence="7">Involved in maintaining the homeostasis of cellular nucleotides by catalyzing the interconversion of nucleoside phosphates. Has GTP:AMP phosphotransferase and ITP:AMP phosphotransferase activities.</text>
</comment>
<evidence type="ECO:0000256" key="1">
    <source>
        <dbReference type="ARBA" id="ARBA00004305"/>
    </source>
</evidence>
<feature type="binding site" evidence="7">
    <location>
        <position position="140"/>
    </location>
    <ligand>
        <name>GTP</name>
        <dbReference type="ChEBI" id="CHEBI:37565"/>
    </ligand>
</feature>
<reference evidence="9" key="1">
    <citation type="journal article" date="2021" name="Open Biol.">
        <title>Shared evolutionary footprints suggest mitochondrial oxidative damage underlies multiple complex I losses in fungi.</title>
        <authorList>
            <person name="Schikora-Tamarit M.A."/>
            <person name="Marcet-Houben M."/>
            <person name="Nosek J."/>
            <person name="Gabaldon T."/>
        </authorList>
    </citation>
    <scope>NUCLEOTIDE SEQUENCE</scope>
    <source>
        <strain evidence="9">CBS2887</strain>
    </source>
</reference>
<evidence type="ECO:0000313" key="10">
    <source>
        <dbReference type="Proteomes" id="UP000774326"/>
    </source>
</evidence>
<dbReference type="GO" id="GO:0046039">
    <property type="term" value="P:GTP metabolic process"/>
    <property type="evidence" value="ECO:0007669"/>
    <property type="project" value="UniProtKB-UniRule"/>
</dbReference>
<dbReference type="NCBIfam" id="TIGR01351">
    <property type="entry name" value="adk"/>
    <property type="match status" value="1"/>
</dbReference>
<feature type="binding site" evidence="7">
    <location>
        <begin position="67"/>
        <end position="69"/>
    </location>
    <ligand>
        <name>AMP</name>
        <dbReference type="ChEBI" id="CHEBI:456215"/>
    </ligand>
</feature>
<keyword evidence="4 7" id="KW-0418">Kinase</keyword>
<comment type="subcellular location">
    <subcellularLocation>
        <location evidence="1 7">Mitochondrion matrix</location>
    </subcellularLocation>
</comment>
<comment type="subunit">
    <text evidence="7">Monomer.</text>
</comment>
<dbReference type="OrthoDB" id="439792at2759"/>
<feature type="binding site" evidence="7">
    <location>
        <position position="173"/>
    </location>
    <ligand>
        <name>AMP</name>
        <dbReference type="ChEBI" id="CHEBI:456215"/>
    </ligand>
</feature>
<evidence type="ECO:0000256" key="7">
    <source>
        <dbReference type="HAMAP-Rule" id="MF_03169"/>
    </source>
</evidence>
<dbReference type="CDD" id="cd01428">
    <property type="entry name" value="ADK"/>
    <property type="match status" value="1"/>
</dbReference>
<dbReference type="InterPro" id="IPR006259">
    <property type="entry name" value="Adenyl_kin_sub"/>
</dbReference>
<comment type="domain">
    <text evidence="7">Consists of three domains, a large central CORE domain and two small peripheral domains, NMPbind and LID, which undergo movements during catalysis. The LID domain closes over the site of phosphoryl transfer upon GTP binding. Assembling and dissambling the active center during each catalytic cycle provides an effective means to prevent GTP hydrolysis.</text>
</comment>
<evidence type="ECO:0000256" key="5">
    <source>
        <dbReference type="ARBA" id="ARBA00023128"/>
    </source>
</evidence>
<dbReference type="GO" id="GO:0004017">
    <property type="term" value="F:AMP kinase activity"/>
    <property type="evidence" value="ECO:0007669"/>
    <property type="project" value="InterPro"/>
</dbReference>
<evidence type="ECO:0000259" key="8">
    <source>
        <dbReference type="Pfam" id="PF05191"/>
    </source>
</evidence>
<dbReference type="HAMAP" id="MF_00235">
    <property type="entry name" value="Adenylate_kinase_Adk"/>
    <property type="match status" value="1"/>
</dbReference>